<feature type="transmembrane region" description="Helical" evidence="1">
    <location>
        <begin position="119"/>
        <end position="139"/>
    </location>
</feature>
<name>A0A382P080_9ZZZZ</name>
<feature type="transmembrane region" description="Helical" evidence="1">
    <location>
        <begin position="86"/>
        <end position="107"/>
    </location>
</feature>
<dbReference type="PANTHER" id="PTHR39430">
    <property type="entry name" value="MEMBRANE-ASSOCIATED PROTEASE-RELATED"/>
    <property type="match status" value="1"/>
</dbReference>
<accession>A0A382P080</accession>
<reference evidence="3" key="1">
    <citation type="submission" date="2018-05" db="EMBL/GenBank/DDBJ databases">
        <authorList>
            <person name="Lanie J.A."/>
            <person name="Ng W.-L."/>
            <person name="Kazmierczak K.M."/>
            <person name="Andrzejewski T.M."/>
            <person name="Davidsen T.M."/>
            <person name="Wayne K.J."/>
            <person name="Tettelin H."/>
            <person name="Glass J.I."/>
            <person name="Rusch D."/>
            <person name="Podicherti R."/>
            <person name="Tsui H.-C.T."/>
            <person name="Winkler M.E."/>
        </authorList>
    </citation>
    <scope>NUCLEOTIDE SEQUENCE</scope>
</reference>
<feature type="transmembrane region" description="Helical" evidence="1">
    <location>
        <begin position="46"/>
        <end position="65"/>
    </location>
</feature>
<dbReference type="InterPro" id="IPR003675">
    <property type="entry name" value="Rce1/LyrA-like_dom"/>
</dbReference>
<dbReference type="PANTHER" id="PTHR39430:SF1">
    <property type="entry name" value="PROTEASE"/>
    <property type="match status" value="1"/>
</dbReference>
<sequence length="291" mass="31044">MKTRTVLLRILAGPDGRIRLGWRLFLFLVITLLIAIPPTFLIPSVLGEPVGILLGSILAGWWLLTRDKRGFSALGFYFSSDAIKESIRGVALGIGIGVVVITAIFLLGGVRWTSESGTISGWLLGAFSALAFFAIPAASEEAFVRGYPFQAVVESWGVGAAITITAIIFGALHLSNPDFGWVPLINITLAGVLLGVVYLKTLSLWWATGVHLGWNWTLGYLADVPVSGLELVDAPYYEGHPIGPEWLSGGGFGPEASLIAAVVLLLASIALWWGPWLRPGPTAESSNSLAH</sequence>
<protein>
    <recommendedName>
        <fullName evidence="2">CAAX prenyl protease 2/Lysostaphin resistance protein A-like domain-containing protein</fullName>
    </recommendedName>
</protein>
<feature type="domain" description="CAAX prenyl protease 2/Lysostaphin resistance protein A-like" evidence="2">
    <location>
        <begin position="126"/>
        <end position="216"/>
    </location>
</feature>
<evidence type="ECO:0000256" key="1">
    <source>
        <dbReference type="SAM" id="Phobius"/>
    </source>
</evidence>
<gene>
    <name evidence="3" type="ORF">METZ01_LOCUS319688</name>
</gene>
<feature type="transmembrane region" description="Helical" evidence="1">
    <location>
        <begin position="180"/>
        <end position="199"/>
    </location>
</feature>
<evidence type="ECO:0000313" key="3">
    <source>
        <dbReference type="EMBL" id="SVC66834.1"/>
    </source>
</evidence>
<proteinExistence type="predicted"/>
<keyword evidence="1" id="KW-0472">Membrane</keyword>
<keyword evidence="1" id="KW-0812">Transmembrane</keyword>
<dbReference type="AlphaFoldDB" id="A0A382P080"/>
<feature type="transmembrane region" description="Helical" evidence="1">
    <location>
        <begin position="151"/>
        <end position="174"/>
    </location>
</feature>
<feature type="non-terminal residue" evidence="3">
    <location>
        <position position="291"/>
    </location>
</feature>
<feature type="transmembrane region" description="Helical" evidence="1">
    <location>
        <begin position="256"/>
        <end position="274"/>
    </location>
</feature>
<evidence type="ECO:0000259" key="2">
    <source>
        <dbReference type="Pfam" id="PF02517"/>
    </source>
</evidence>
<keyword evidence="1" id="KW-1133">Transmembrane helix</keyword>
<dbReference type="GO" id="GO:0080120">
    <property type="term" value="P:CAAX-box protein maturation"/>
    <property type="evidence" value="ECO:0007669"/>
    <property type="project" value="UniProtKB-ARBA"/>
</dbReference>
<dbReference type="GO" id="GO:0004175">
    <property type="term" value="F:endopeptidase activity"/>
    <property type="evidence" value="ECO:0007669"/>
    <property type="project" value="UniProtKB-ARBA"/>
</dbReference>
<organism evidence="3">
    <name type="scientific">marine metagenome</name>
    <dbReference type="NCBI Taxonomy" id="408172"/>
    <lineage>
        <taxon>unclassified sequences</taxon>
        <taxon>metagenomes</taxon>
        <taxon>ecological metagenomes</taxon>
    </lineage>
</organism>
<feature type="transmembrane region" description="Helical" evidence="1">
    <location>
        <begin position="20"/>
        <end position="40"/>
    </location>
</feature>
<dbReference type="Pfam" id="PF02517">
    <property type="entry name" value="Rce1-like"/>
    <property type="match status" value="1"/>
</dbReference>
<dbReference type="EMBL" id="UINC01104001">
    <property type="protein sequence ID" value="SVC66834.1"/>
    <property type="molecule type" value="Genomic_DNA"/>
</dbReference>